<evidence type="ECO:0000313" key="2">
    <source>
        <dbReference type="Proteomes" id="UP000593566"/>
    </source>
</evidence>
<reference evidence="1 2" key="1">
    <citation type="journal article" date="2020" name="Genomics">
        <title>Complete, high-quality genomes from long-read metagenomic sequencing of two wolf lichen thalli reveals enigmatic genome architecture.</title>
        <authorList>
            <person name="McKenzie S.K."/>
            <person name="Walston R.F."/>
            <person name="Allen J.L."/>
        </authorList>
    </citation>
    <scope>NUCLEOTIDE SEQUENCE [LARGE SCALE GENOMIC DNA]</scope>
    <source>
        <strain evidence="1">WasteWater1</strain>
    </source>
</reference>
<name>A0A8H6CJ51_9LECA</name>
<evidence type="ECO:0000313" key="1">
    <source>
        <dbReference type="EMBL" id="KAF6224462.1"/>
    </source>
</evidence>
<gene>
    <name evidence="1" type="ORF">HO133_011039</name>
</gene>
<dbReference type="EMBL" id="JACCJB010000009">
    <property type="protein sequence ID" value="KAF6224462.1"/>
    <property type="molecule type" value="Genomic_DNA"/>
</dbReference>
<organism evidence="1 2">
    <name type="scientific">Letharia lupina</name>
    <dbReference type="NCBI Taxonomy" id="560253"/>
    <lineage>
        <taxon>Eukaryota</taxon>
        <taxon>Fungi</taxon>
        <taxon>Dikarya</taxon>
        <taxon>Ascomycota</taxon>
        <taxon>Pezizomycotina</taxon>
        <taxon>Lecanoromycetes</taxon>
        <taxon>OSLEUM clade</taxon>
        <taxon>Lecanoromycetidae</taxon>
        <taxon>Lecanorales</taxon>
        <taxon>Lecanorineae</taxon>
        <taxon>Parmeliaceae</taxon>
        <taxon>Letharia</taxon>
    </lineage>
</organism>
<dbReference type="AlphaFoldDB" id="A0A8H6CJ51"/>
<dbReference type="RefSeq" id="XP_037153522.1">
    <property type="nucleotide sequence ID" value="XM_037301888.1"/>
</dbReference>
<comment type="caution">
    <text evidence="1">The sequence shown here is derived from an EMBL/GenBank/DDBJ whole genome shotgun (WGS) entry which is preliminary data.</text>
</comment>
<protein>
    <submittedName>
        <fullName evidence="1">Uncharacterized protein</fullName>
    </submittedName>
</protein>
<keyword evidence="2" id="KW-1185">Reference proteome</keyword>
<dbReference type="Proteomes" id="UP000593566">
    <property type="component" value="Unassembled WGS sequence"/>
</dbReference>
<proteinExistence type="predicted"/>
<accession>A0A8H6CJ51</accession>
<sequence>MDLYSVRGVTHRIDQELSAEEPPGAKYQTARSLRIHHNSYALHVRFGTEDKMAPRLDYQRGSHEARAEPVPLQIRALSIASKPPGWRLAREAHRVHITATCNDRLSHTASRLYPYRRVAHPPFNTIGAACFWIEIPPGSTPPQTEPLPVFPPLPLPSTCNTPARFLLASLPNNPNPLNQILASVTGARSVRCQKAARWVPLVGWVGIKLPISDE</sequence>
<dbReference type="GeneID" id="59339429"/>